<keyword evidence="1" id="KW-1133">Transmembrane helix</keyword>
<dbReference type="InterPro" id="IPR018488">
    <property type="entry name" value="cNMP-bd_CS"/>
</dbReference>
<dbReference type="STRING" id="51511.ENSCSAVP00000000108"/>
<dbReference type="eggNOG" id="KOG0498">
    <property type="taxonomic scope" value="Eukaryota"/>
</dbReference>
<dbReference type="Ensembl" id="ENSCSAVT00000000109.1">
    <property type="protein sequence ID" value="ENSCSAVP00000000108.1"/>
    <property type="gene ID" value="ENSCSAVG00000000052.1"/>
</dbReference>
<dbReference type="GO" id="GO:0035725">
    <property type="term" value="P:sodium ion transmembrane transport"/>
    <property type="evidence" value="ECO:0007669"/>
    <property type="project" value="TreeGrafter"/>
</dbReference>
<evidence type="ECO:0000313" key="4">
    <source>
        <dbReference type="Proteomes" id="UP000007875"/>
    </source>
</evidence>
<reference evidence="3" key="3">
    <citation type="submission" date="2025-09" db="UniProtKB">
        <authorList>
            <consortium name="Ensembl"/>
        </authorList>
    </citation>
    <scope>IDENTIFICATION</scope>
</reference>
<sequence>MAVTMIRFIYLMFISIMICHWNGCIQYMVPMYYDFPDDTWVKIRNLDGPNTTWFEAYSWSFFKAVSQMICIGYSEVIPVGMIDLWTTMLSQCTGAIYFAFFIGNTINLMEEMDASKNAYKLKISQIQEYLSFRRLPLKLRRRIMDYFDLRYSGRIFDEEQILSELSPGLRRDIIWHNCADLIQSVPLFDDVSDDFVADLGSVMVYTVYSSDTEVVREGEMAFHMFFILRGELVISASDGSFLREISDGMHFGETCLLNEELRRAASVKAATNVHMYTLHRHDYQEVASRHLEDKEKIDTRFAKLRERTSQYDFIQKSSVKQ</sequence>
<dbReference type="InterPro" id="IPR014710">
    <property type="entry name" value="RmlC-like_jellyroll"/>
</dbReference>
<organism evidence="3 4">
    <name type="scientific">Ciona savignyi</name>
    <name type="common">Pacific transparent sea squirt</name>
    <dbReference type="NCBI Taxonomy" id="51511"/>
    <lineage>
        <taxon>Eukaryota</taxon>
        <taxon>Metazoa</taxon>
        <taxon>Chordata</taxon>
        <taxon>Tunicata</taxon>
        <taxon>Ascidiacea</taxon>
        <taxon>Phlebobranchia</taxon>
        <taxon>Cionidae</taxon>
        <taxon>Ciona</taxon>
    </lineage>
</organism>
<dbReference type="OMA" id="WHNCADL"/>
<dbReference type="Gene3D" id="2.60.120.10">
    <property type="entry name" value="Jelly Rolls"/>
    <property type="match status" value="1"/>
</dbReference>
<dbReference type="SUPFAM" id="SSF81324">
    <property type="entry name" value="Voltage-gated potassium channels"/>
    <property type="match status" value="1"/>
</dbReference>
<dbReference type="Gene3D" id="1.10.287.630">
    <property type="entry name" value="Helix hairpin bin"/>
    <property type="match status" value="1"/>
</dbReference>
<dbReference type="CDD" id="cd00038">
    <property type="entry name" value="CAP_ED"/>
    <property type="match status" value="1"/>
</dbReference>
<dbReference type="SMART" id="SM00100">
    <property type="entry name" value="cNMP"/>
    <property type="match status" value="1"/>
</dbReference>
<dbReference type="InterPro" id="IPR000595">
    <property type="entry name" value="cNMP-bd_dom"/>
</dbReference>
<dbReference type="GO" id="GO:0098855">
    <property type="term" value="C:HCN channel complex"/>
    <property type="evidence" value="ECO:0007669"/>
    <property type="project" value="TreeGrafter"/>
</dbReference>
<accession>H2Y460</accession>
<dbReference type="Gene3D" id="1.10.287.70">
    <property type="match status" value="1"/>
</dbReference>
<feature type="transmembrane region" description="Helical" evidence="1">
    <location>
        <begin position="7"/>
        <end position="29"/>
    </location>
</feature>
<evidence type="ECO:0000313" key="3">
    <source>
        <dbReference type="Ensembl" id="ENSCSAVP00000000108.1"/>
    </source>
</evidence>
<dbReference type="PANTHER" id="PTHR45689:SF5">
    <property type="entry name" value="I[[H]] CHANNEL, ISOFORM E"/>
    <property type="match status" value="1"/>
</dbReference>
<proteinExistence type="predicted"/>
<feature type="domain" description="Cyclic nucleotide-binding" evidence="2">
    <location>
        <begin position="187"/>
        <end position="304"/>
    </location>
</feature>
<evidence type="ECO:0000259" key="2">
    <source>
        <dbReference type="PROSITE" id="PS50042"/>
    </source>
</evidence>
<dbReference type="InterPro" id="IPR051413">
    <property type="entry name" value="K/Na_HCN_channel"/>
</dbReference>
<evidence type="ECO:0000256" key="1">
    <source>
        <dbReference type="SAM" id="Phobius"/>
    </source>
</evidence>
<dbReference type="GeneTree" id="ENSGT00940000167392"/>
<dbReference type="PROSITE" id="PS00888">
    <property type="entry name" value="CNMP_BINDING_1"/>
    <property type="match status" value="1"/>
</dbReference>
<dbReference type="PROSITE" id="PS50042">
    <property type="entry name" value="CNMP_BINDING_3"/>
    <property type="match status" value="1"/>
</dbReference>
<dbReference type="Proteomes" id="UP000007875">
    <property type="component" value="Unassembled WGS sequence"/>
</dbReference>
<dbReference type="SUPFAM" id="SSF51206">
    <property type="entry name" value="cAMP-binding domain-like"/>
    <property type="match status" value="1"/>
</dbReference>
<keyword evidence="1" id="KW-0812">Transmembrane</keyword>
<dbReference type="Pfam" id="PF00027">
    <property type="entry name" value="cNMP_binding"/>
    <property type="match status" value="1"/>
</dbReference>
<dbReference type="AlphaFoldDB" id="H2Y460"/>
<name>H2Y460_CIOSA</name>
<dbReference type="GO" id="GO:0003254">
    <property type="term" value="P:regulation of membrane depolarization"/>
    <property type="evidence" value="ECO:0007669"/>
    <property type="project" value="TreeGrafter"/>
</dbReference>
<dbReference type="InParanoid" id="H2Y460"/>
<dbReference type="PANTHER" id="PTHR45689">
    <property type="entry name" value="I[[H]] CHANNEL, ISOFORM E"/>
    <property type="match status" value="1"/>
</dbReference>
<dbReference type="HOGENOM" id="CLU_062366_0_0_1"/>
<reference evidence="4" key="1">
    <citation type="submission" date="2003-08" db="EMBL/GenBank/DDBJ databases">
        <authorList>
            <person name="Birren B."/>
            <person name="Nusbaum C."/>
            <person name="Abebe A."/>
            <person name="Abouelleil A."/>
            <person name="Adekoya E."/>
            <person name="Ait-zahra M."/>
            <person name="Allen N."/>
            <person name="Allen T."/>
            <person name="An P."/>
            <person name="Anderson M."/>
            <person name="Anderson S."/>
            <person name="Arachchi H."/>
            <person name="Armbruster J."/>
            <person name="Bachantsang P."/>
            <person name="Baldwin J."/>
            <person name="Barry A."/>
            <person name="Bayul T."/>
            <person name="Blitshsteyn B."/>
            <person name="Bloom T."/>
            <person name="Blye J."/>
            <person name="Boguslavskiy L."/>
            <person name="Borowsky M."/>
            <person name="Boukhgalter B."/>
            <person name="Brunache A."/>
            <person name="Butler J."/>
            <person name="Calixte N."/>
            <person name="Calvo S."/>
            <person name="Camarata J."/>
            <person name="Campo K."/>
            <person name="Chang J."/>
            <person name="Cheshatsang Y."/>
            <person name="Citroen M."/>
            <person name="Collymore A."/>
            <person name="Considine T."/>
            <person name="Cook A."/>
            <person name="Cooke P."/>
            <person name="Corum B."/>
            <person name="Cuomo C."/>
            <person name="David R."/>
            <person name="Dawoe T."/>
            <person name="Degray S."/>
            <person name="Dodge S."/>
            <person name="Dooley K."/>
            <person name="Dorje P."/>
            <person name="Dorjee K."/>
            <person name="Dorris L."/>
            <person name="Duffey N."/>
            <person name="Dupes A."/>
            <person name="Elkins T."/>
            <person name="Engels R."/>
            <person name="Erickson J."/>
            <person name="Farina A."/>
            <person name="Faro S."/>
            <person name="Ferreira P."/>
            <person name="Fischer H."/>
            <person name="Fitzgerald M."/>
            <person name="Foley K."/>
            <person name="Gage D."/>
            <person name="Galagan J."/>
            <person name="Gearin G."/>
            <person name="Gnerre S."/>
            <person name="Gnirke A."/>
            <person name="Goyette A."/>
            <person name="Graham J."/>
            <person name="Grandbois E."/>
            <person name="Gyaltsen K."/>
            <person name="Hafez N."/>
            <person name="Hagopian D."/>
            <person name="Hagos B."/>
            <person name="Hall J."/>
            <person name="Hatcher B."/>
            <person name="Heller A."/>
            <person name="Higgins H."/>
            <person name="Honan T."/>
            <person name="Horn A."/>
            <person name="Houde N."/>
            <person name="Hughes L."/>
            <person name="Hulme W."/>
            <person name="Husby E."/>
            <person name="Iliev I."/>
            <person name="Jaffe D."/>
            <person name="Jones C."/>
            <person name="Kamal M."/>
            <person name="Kamat A."/>
            <person name="Kamvysselis M."/>
            <person name="Karlsson E."/>
            <person name="Kells C."/>
            <person name="Kieu A."/>
            <person name="Kisner P."/>
            <person name="Kodira C."/>
            <person name="Kulbokas E."/>
            <person name="Labutti K."/>
            <person name="Lama D."/>
            <person name="Landers T."/>
            <person name="Leger J."/>
            <person name="Levine S."/>
            <person name="Lewis D."/>
            <person name="Lewis T."/>
            <person name="Lindblad-toh K."/>
            <person name="Liu X."/>
            <person name="Lokyitsang T."/>
            <person name="Lokyitsang Y."/>
            <person name="Lucien O."/>
            <person name="Lui A."/>
            <person name="Ma L.J."/>
            <person name="Mabbitt R."/>
            <person name="Macdonald J."/>
            <person name="Maclean C."/>
            <person name="Major J."/>
            <person name="Manning J."/>
            <person name="Marabella R."/>
            <person name="Maru K."/>
            <person name="Matthews C."/>
            <person name="Mauceli E."/>
            <person name="Mccarthy M."/>
            <person name="Mcdonough S."/>
            <person name="Mcghee T."/>
            <person name="Meldrim J."/>
            <person name="Meneus L."/>
            <person name="Mesirov J."/>
            <person name="Mihalev A."/>
            <person name="Mihova T."/>
            <person name="Mikkelsen T."/>
            <person name="Mlenga V."/>
            <person name="Moru K."/>
            <person name="Mozes J."/>
            <person name="Mulrain L."/>
            <person name="Munson G."/>
            <person name="Naylor J."/>
            <person name="Newes C."/>
            <person name="Nguyen C."/>
            <person name="Nguyen N."/>
            <person name="Nguyen T."/>
            <person name="Nicol R."/>
            <person name="Nielsen C."/>
            <person name="Nizzari M."/>
            <person name="Norbu C."/>
            <person name="Norbu N."/>
            <person name="O'donnell P."/>
            <person name="Okoawo O."/>
            <person name="O'leary S."/>
            <person name="Omotosho B."/>
            <person name="O'neill K."/>
            <person name="Osman S."/>
            <person name="Parker S."/>
            <person name="Perrin D."/>
            <person name="Phunkhang P."/>
            <person name="Piqani B."/>
            <person name="Purcell S."/>
            <person name="Rachupka T."/>
            <person name="Ramasamy U."/>
            <person name="Rameau R."/>
            <person name="Ray V."/>
            <person name="Raymond C."/>
            <person name="Retta R."/>
            <person name="Richardson S."/>
            <person name="Rise C."/>
            <person name="Rodriguez J."/>
            <person name="Rogers J."/>
            <person name="Rogov P."/>
            <person name="Rutman M."/>
            <person name="Schupbach R."/>
            <person name="Seaman C."/>
            <person name="Settipalli S."/>
            <person name="Sharpe T."/>
            <person name="Sheridan J."/>
            <person name="Sherpa N."/>
            <person name="Shi J."/>
            <person name="Smirnov S."/>
            <person name="Smith C."/>
            <person name="Sougnez C."/>
            <person name="Spencer B."/>
            <person name="Stalker J."/>
            <person name="Stange-thomann N."/>
            <person name="Stavropoulos S."/>
            <person name="Stetson K."/>
            <person name="Stone C."/>
            <person name="Stone S."/>
            <person name="Stubbs M."/>
            <person name="Talamas J."/>
            <person name="Tchuinga P."/>
            <person name="Tenzing P."/>
            <person name="Tesfaye S."/>
            <person name="Theodore J."/>
            <person name="Thoulutsang Y."/>
            <person name="Topham K."/>
            <person name="Towey S."/>
            <person name="Tsamla T."/>
            <person name="Tsomo N."/>
            <person name="Vallee D."/>
            <person name="Vassiliev H."/>
            <person name="Venkataraman V."/>
            <person name="Vinson J."/>
            <person name="Vo A."/>
            <person name="Wade C."/>
            <person name="Wang S."/>
            <person name="Wangchuk T."/>
            <person name="Wangdi T."/>
            <person name="Whittaker C."/>
            <person name="Wilkinson J."/>
            <person name="Wu Y."/>
            <person name="Wyman D."/>
            <person name="Yadav S."/>
            <person name="Yang S."/>
            <person name="Yang X."/>
            <person name="Yeager S."/>
            <person name="Yee E."/>
            <person name="Young G."/>
            <person name="Zainoun J."/>
            <person name="Zembeck L."/>
            <person name="Zimmer A."/>
            <person name="Zody M."/>
            <person name="Lander E."/>
        </authorList>
    </citation>
    <scope>NUCLEOTIDE SEQUENCE [LARGE SCALE GENOMIC DNA]</scope>
</reference>
<dbReference type="GO" id="GO:0005249">
    <property type="term" value="F:voltage-gated potassium channel activity"/>
    <property type="evidence" value="ECO:0007669"/>
    <property type="project" value="TreeGrafter"/>
</dbReference>
<feature type="transmembrane region" description="Helical" evidence="1">
    <location>
        <begin position="88"/>
        <end position="106"/>
    </location>
</feature>
<keyword evidence="4" id="KW-1185">Reference proteome</keyword>
<keyword evidence="1" id="KW-0472">Membrane</keyword>
<reference evidence="3" key="2">
    <citation type="submission" date="2025-08" db="UniProtKB">
        <authorList>
            <consortium name="Ensembl"/>
        </authorList>
    </citation>
    <scope>IDENTIFICATION</scope>
</reference>
<dbReference type="InterPro" id="IPR018490">
    <property type="entry name" value="cNMP-bd_dom_sf"/>
</dbReference>
<protein>
    <recommendedName>
        <fullName evidence="2">Cyclic nucleotide-binding domain-containing protein</fullName>
    </recommendedName>
</protein>